<comment type="similarity">
    <text evidence="1 4">Belongs to the D-isomer specific 2-hydroxyacid dehydrogenase family.</text>
</comment>
<reference evidence="7 8" key="1">
    <citation type="submission" date="2021-01" db="EMBL/GenBank/DDBJ databases">
        <title>Carboxyliciviraga sp.nov., isolated from coastal sediments.</title>
        <authorList>
            <person name="Lu D."/>
            <person name="Zhang T."/>
        </authorList>
    </citation>
    <scope>NUCLEOTIDE SEQUENCE [LARGE SCALE GENOMIC DNA]</scope>
    <source>
        <strain evidence="7 8">N1Y132</strain>
    </source>
</reference>
<dbReference type="PANTHER" id="PTHR43761:SF1">
    <property type="entry name" value="D-ISOMER SPECIFIC 2-HYDROXYACID DEHYDROGENASE CATALYTIC DOMAIN-CONTAINING PROTEIN-RELATED"/>
    <property type="match status" value="1"/>
</dbReference>
<name>A0ABS1HFG5_9BACT</name>
<evidence type="ECO:0000313" key="8">
    <source>
        <dbReference type="Proteomes" id="UP000605676"/>
    </source>
</evidence>
<feature type="domain" description="D-isomer specific 2-hydroxyacid dehydrogenase NAD-binding" evidence="6">
    <location>
        <begin position="131"/>
        <end position="273"/>
    </location>
</feature>
<comment type="caution">
    <text evidence="7">The sequence shown here is derived from an EMBL/GenBank/DDBJ whole genome shotgun (WGS) entry which is preliminary data.</text>
</comment>
<dbReference type="EMBL" id="JAENRR010000005">
    <property type="protein sequence ID" value="MBK3516346.1"/>
    <property type="molecule type" value="Genomic_DNA"/>
</dbReference>
<proteinExistence type="inferred from homology"/>
<evidence type="ECO:0000256" key="1">
    <source>
        <dbReference type="ARBA" id="ARBA00005854"/>
    </source>
</evidence>
<evidence type="ECO:0000313" key="7">
    <source>
        <dbReference type="EMBL" id="MBK3516346.1"/>
    </source>
</evidence>
<dbReference type="Proteomes" id="UP000605676">
    <property type="component" value="Unassembled WGS sequence"/>
</dbReference>
<dbReference type="InterPro" id="IPR006139">
    <property type="entry name" value="D-isomer_2_OHA_DH_cat_dom"/>
</dbReference>
<dbReference type="PANTHER" id="PTHR43761">
    <property type="entry name" value="D-ISOMER SPECIFIC 2-HYDROXYACID DEHYDROGENASE FAMILY PROTEIN (AFU_ORTHOLOGUE AFUA_1G13630)"/>
    <property type="match status" value="1"/>
</dbReference>
<sequence length="298" mass="33412">MFRQIVILDYTGLQGFAIDKLQAISDSPIKMFNDIPKTDEEIISRIGNADCLFVSWNTPVTKDVISACTNLKYIGMCCSLIDEDSANVDVRFAKTKGIVVKGIRDYGDEGVAEFIVSELIQLLKGLGKYQWQLEPVELTGRKVGIIGMGTTGLMTSKRLQAFGAKLFYYSRSKKEEAHGLGIEHLPLEELLNTCDIISFHLPRHTKVLSDDNLMQLGSGKILVNTSLGLPFNKEPFKKWLLKSNNYAIFDVCGFGPFLDELSKCDNLIYSEHTSGWTKEAKERLSYKVLDNVEEYLTG</sequence>
<dbReference type="Pfam" id="PF02826">
    <property type="entry name" value="2-Hacid_dh_C"/>
    <property type="match status" value="1"/>
</dbReference>
<accession>A0ABS1HFG5</accession>
<evidence type="ECO:0000259" key="5">
    <source>
        <dbReference type="Pfam" id="PF00389"/>
    </source>
</evidence>
<evidence type="ECO:0000256" key="3">
    <source>
        <dbReference type="ARBA" id="ARBA00023027"/>
    </source>
</evidence>
<feature type="domain" description="D-isomer specific 2-hydroxyacid dehydrogenase catalytic" evidence="5">
    <location>
        <begin position="31"/>
        <end position="298"/>
    </location>
</feature>
<dbReference type="Gene3D" id="3.40.50.720">
    <property type="entry name" value="NAD(P)-binding Rossmann-like Domain"/>
    <property type="match status" value="2"/>
</dbReference>
<keyword evidence="2 4" id="KW-0560">Oxidoreductase</keyword>
<dbReference type="InterPro" id="IPR036291">
    <property type="entry name" value="NAD(P)-bd_dom_sf"/>
</dbReference>
<dbReference type="Pfam" id="PF00389">
    <property type="entry name" value="2-Hacid_dh"/>
    <property type="match status" value="1"/>
</dbReference>
<keyword evidence="8" id="KW-1185">Reference proteome</keyword>
<dbReference type="SUPFAM" id="SSF51735">
    <property type="entry name" value="NAD(P)-binding Rossmann-fold domains"/>
    <property type="match status" value="1"/>
</dbReference>
<protein>
    <submittedName>
        <fullName evidence="7">Dihydrofolate reductase</fullName>
    </submittedName>
</protein>
<organism evidence="7 8">
    <name type="scientific">Carboxylicivirga marina</name>
    <dbReference type="NCBI Taxonomy" id="2800988"/>
    <lineage>
        <taxon>Bacteria</taxon>
        <taxon>Pseudomonadati</taxon>
        <taxon>Bacteroidota</taxon>
        <taxon>Bacteroidia</taxon>
        <taxon>Marinilabiliales</taxon>
        <taxon>Marinilabiliaceae</taxon>
        <taxon>Carboxylicivirga</taxon>
    </lineage>
</organism>
<evidence type="ECO:0000259" key="6">
    <source>
        <dbReference type="Pfam" id="PF02826"/>
    </source>
</evidence>
<dbReference type="SUPFAM" id="SSF52283">
    <property type="entry name" value="Formate/glycerate dehydrogenase catalytic domain-like"/>
    <property type="match status" value="1"/>
</dbReference>
<evidence type="ECO:0000256" key="4">
    <source>
        <dbReference type="RuleBase" id="RU003719"/>
    </source>
</evidence>
<keyword evidence="3" id="KW-0520">NAD</keyword>
<dbReference type="InterPro" id="IPR006140">
    <property type="entry name" value="D-isomer_DH_NAD-bd"/>
</dbReference>
<dbReference type="RefSeq" id="WP_200463575.1">
    <property type="nucleotide sequence ID" value="NZ_JAENRR010000005.1"/>
</dbReference>
<evidence type="ECO:0000256" key="2">
    <source>
        <dbReference type="ARBA" id="ARBA00023002"/>
    </source>
</evidence>
<gene>
    <name evidence="7" type="ORF">JIV24_03265</name>
</gene>
<dbReference type="InterPro" id="IPR050418">
    <property type="entry name" value="D-iso_2-hydroxyacid_DH_PdxB"/>
</dbReference>